<organism evidence="3 4">
    <name type="scientific">Mesomycoplasma neurolyticum</name>
    <dbReference type="NCBI Taxonomy" id="2120"/>
    <lineage>
        <taxon>Bacteria</taxon>
        <taxon>Bacillati</taxon>
        <taxon>Mycoplasmatota</taxon>
        <taxon>Mycoplasmoidales</taxon>
        <taxon>Metamycoplasmataceae</taxon>
        <taxon>Mesomycoplasma</taxon>
    </lineage>
</organism>
<dbReference type="Gene3D" id="3.30.565.60">
    <property type="match status" value="1"/>
</dbReference>
<dbReference type="Gene3D" id="1.10.10.10">
    <property type="entry name" value="Winged helix-like DNA-binding domain superfamily/Winged helix DNA-binding domain"/>
    <property type="match status" value="1"/>
</dbReference>
<dbReference type="Pfam" id="PF13749">
    <property type="entry name" value="HATPase_c_4"/>
    <property type="match status" value="1"/>
</dbReference>
<dbReference type="OrthoDB" id="9768354at2"/>
<proteinExistence type="predicted"/>
<feature type="domain" description="Schlafen AlbA-2" evidence="1">
    <location>
        <begin position="15"/>
        <end position="127"/>
    </location>
</feature>
<name>A0A449A5J1_9BACT</name>
<dbReference type="InterPro" id="IPR038475">
    <property type="entry name" value="RecG_C_sf"/>
</dbReference>
<dbReference type="Proteomes" id="UP000289440">
    <property type="component" value="Chromosome"/>
</dbReference>
<dbReference type="Pfam" id="PF08279">
    <property type="entry name" value="HTH_11"/>
    <property type="match status" value="1"/>
</dbReference>
<dbReference type="EMBL" id="LR214951">
    <property type="protein sequence ID" value="VEU59494.1"/>
    <property type="molecule type" value="Genomic_DNA"/>
</dbReference>
<reference evidence="3 4" key="1">
    <citation type="submission" date="2019-01" db="EMBL/GenBank/DDBJ databases">
        <authorList>
            <consortium name="Pathogen Informatics"/>
        </authorList>
    </citation>
    <scope>NUCLEOTIDE SEQUENCE [LARGE SCALE GENOMIC DNA]</scope>
    <source>
        <strain evidence="3 4">NCTC10166</strain>
    </source>
</reference>
<dbReference type="InterPro" id="IPR007421">
    <property type="entry name" value="Schlafen_AlbA_2_dom"/>
</dbReference>
<dbReference type="PANTHER" id="PTHR30595">
    <property type="entry name" value="GLPR-RELATED TRANSCRIPTIONAL REPRESSOR"/>
    <property type="match status" value="1"/>
</dbReference>
<evidence type="ECO:0000259" key="2">
    <source>
        <dbReference type="Pfam" id="PF08279"/>
    </source>
</evidence>
<dbReference type="KEGG" id="mnu:NCTC10166_00472"/>
<dbReference type="InterPro" id="IPR036388">
    <property type="entry name" value="WH-like_DNA-bd_sf"/>
</dbReference>
<dbReference type="RefSeq" id="WP_129719879.1">
    <property type="nucleotide sequence ID" value="NZ_LR214951.1"/>
</dbReference>
<keyword evidence="4" id="KW-1185">Reference proteome</keyword>
<dbReference type="AlphaFoldDB" id="A0A449A5J1"/>
<sequence>MNLETKIKKLIKKGEQYNIEFKESKTSLPEDVFKTVCAFNNRLGGHIILGVNDKKEIIGVEESNIDDIKKNFVTTINNPTAFNPPLYLEPIVLEINNFKIIYIYVPEGKRVCNYKRKIYDRINDSNLDITNSHDRISKIYLKKSNISFVENIYPDIDINSLGDKTIEKVKKMAIAKNPFHIWKNMSKVEMLRSLSLISFDLEQQKESLTLAAILLFGKKETISSILSYYKTDAILRIENTDRYDDRETIELNLIESYYKLVQFGQKHLNDIFVLDKIQNVSARDTILREIVANTLAHRDYSSSFVAKIIIEKDKIIVENSNIPNSFGELKPKKFAPFPKNPLISKVFKEIGFADELGSGVNNIYKYTQIYSQNKPIFEEGETFKTIIPLRDIAISKIKFQNFKNDKGILHKKTIKSNEINKIIEMIKNNKHIKLDEIANKLKLSKKTIHRHIKNIPNLIYIGRGRNGYWQFIDTKK</sequence>
<dbReference type="Gene3D" id="3.30.950.30">
    <property type="entry name" value="Schlafen, AAA domain"/>
    <property type="match status" value="1"/>
</dbReference>
<dbReference type="Pfam" id="PF04326">
    <property type="entry name" value="SLFN_AlbA_2"/>
    <property type="match status" value="1"/>
</dbReference>
<evidence type="ECO:0000313" key="3">
    <source>
        <dbReference type="EMBL" id="VEU59494.1"/>
    </source>
</evidence>
<dbReference type="InterPro" id="IPR038461">
    <property type="entry name" value="Schlafen_AlbA_2_dom_sf"/>
</dbReference>
<evidence type="ECO:0000259" key="1">
    <source>
        <dbReference type="Pfam" id="PF04326"/>
    </source>
</evidence>
<feature type="domain" description="Helix-turn-helix type 11" evidence="2">
    <location>
        <begin position="420"/>
        <end position="456"/>
    </location>
</feature>
<accession>A0A449A5J1</accession>
<protein>
    <submittedName>
        <fullName evidence="3">Divergent AAA domain</fullName>
    </submittedName>
</protein>
<dbReference type="InterPro" id="IPR013196">
    <property type="entry name" value="HTH_11"/>
</dbReference>
<gene>
    <name evidence="3" type="ORF">NCTC10166_00472</name>
</gene>
<dbReference type="PANTHER" id="PTHR30595:SF6">
    <property type="entry name" value="SCHLAFEN ALBA-2 DOMAIN-CONTAINING PROTEIN"/>
    <property type="match status" value="1"/>
</dbReference>
<evidence type="ECO:0000313" key="4">
    <source>
        <dbReference type="Proteomes" id="UP000289440"/>
    </source>
</evidence>